<dbReference type="RefSeq" id="WP_377464549.1">
    <property type="nucleotide sequence ID" value="NZ_JBHUOP010000001.1"/>
</dbReference>
<feature type="transmembrane region" description="Helical" evidence="1">
    <location>
        <begin position="67"/>
        <end position="86"/>
    </location>
</feature>
<proteinExistence type="predicted"/>
<comment type="caution">
    <text evidence="2">The sequence shown here is derived from an EMBL/GenBank/DDBJ whole genome shotgun (WGS) entry which is preliminary data.</text>
</comment>
<name>A0ABW5XD55_9MICO</name>
<feature type="transmembrane region" description="Helical" evidence="1">
    <location>
        <begin position="14"/>
        <end position="37"/>
    </location>
</feature>
<keyword evidence="1" id="KW-0812">Transmembrane</keyword>
<sequence length="172" mass="19476">MTDLIFWVYRDNDLLIHLMVAVTVIFGVLVPVLFIVANNLDSRHLRRQALSLTDQSNHPNHAGTVRLFAKIASAAFLMALLFWPAYAVRDYRVATDIAEAYSEVTDFRVSARGIATAPDGKDWNCFMHDDSVEEGYLLCYRLDSIDNGINVMPHTELLTMYLQTGEVVYSED</sequence>
<reference evidence="3" key="1">
    <citation type="journal article" date="2019" name="Int. J. Syst. Evol. Microbiol.">
        <title>The Global Catalogue of Microorganisms (GCM) 10K type strain sequencing project: providing services to taxonomists for standard genome sequencing and annotation.</title>
        <authorList>
            <consortium name="The Broad Institute Genomics Platform"/>
            <consortium name="The Broad Institute Genome Sequencing Center for Infectious Disease"/>
            <person name="Wu L."/>
            <person name="Ma J."/>
        </authorList>
    </citation>
    <scope>NUCLEOTIDE SEQUENCE [LARGE SCALE GENOMIC DNA]</scope>
    <source>
        <strain evidence="3">KCTC 33576</strain>
    </source>
</reference>
<evidence type="ECO:0008006" key="4">
    <source>
        <dbReference type="Google" id="ProtNLM"/>
    </source>
</evidence>
<keyword evidence="1" id="KW-1133">Transmembrane helix</keyword>
<keyword evidence="1" id="KW-0472">Membrane</keyword>
<organism evidence="2 3">
    <name type="scientific">Populibacterium corticicola</name>
    <dbReference type="NCBI Taxonomy" id="1812826"/>
    <lineage>
        <taxon>Bacteria</taxon>
        <taxon>Bacillati</taxon>
        <taxon>Actinomycetota</taxon>
        <taxon>Actinomycetes</taxon>
        <taxon>Micrococcales</taxon>
        <taxon>Jonesiaceae</taxon>
        <taxon>Populibacterium</taxon>
    </lineage>
</organism>
<keyword evidence="3" id="KW-1185">Reference proteome</keyword>
<evidence type="ECO:0000313" key="2">
    <source>
        <dbReference type="EMBL" id="MFD2839126.1"/>
    </source>
</evidence>
<dbReference type="Proteomes" id="UP001597391">
    <property type="component" value="Unassembled WGS sequence"/>
</dbReference>
<dbReference type="EMBL" id="JBHUOP010000001">
    <property type="protein sequence ID" value="MFD2839126.1"/>
    <property type="molecule type" value="Genomic_DNA"/>
</dbReference>
<gene>
    <name evidence="2" type="ORF">ACFSYH_00865</name>
</gene>
<evidence type="ECO:0000256" key="1">
    <source>
        <dbReference type="SAM" id="Phobius"/>
    </source>
</evidence>
<accession>A0ABW5XD55</accession>
<evidence type="ECO:0000313" key="3">
    <source>
        <dbReference type="Proteomes" id="UP001597391"/>
    </source>
</evidence>
<protein>
    <recommendedName>
        <fullName evidence="4">DUF3302 domain-containing protein</fullName>
    </recommendedName>
</protein>